<feature type="domain" description="Ig-like" evidence="12">
    <location>
        <begin position="250"/>
        <end position="339"/>
    </location>
</feature>
<dbReference type="SUPFAM" id="SSF49265">
    <property type="entry name" value="Fibronectin type III"/>
    <property type="match status" value="2"/>
</dbReference>
<dbReference type="Gene3D" id="2.60.40.10">
    <property type="entry name" value="Immunoglobulins"/>
    <property type="match status" value="10"/>
</dbReference>
<feature type="chain" id="PRO_5045019161" evidence="11">
    <location>
        <begin position="25"/>
        <end position="1218"/>
    </location>
</feature>
<evidence type="ECO:0000256" key="11">
    <source>
        <dbReference type="SAM" id="SignalP"/>
    </source>
</evidence>
<dbReference type="GO" id="GO:0007411">
    <property type="term" value="P:axon guidance"/>
    <property type="evidence" value="ECO:0007669"/>
    <property type="project" value="TreeGrafter"/>
</dbReference>
<dbReference type="SMART" id="SM00060">
    <property type="entry name" value="FN3"/>
    <property type="match status" value="4"/>
</dbReference>
<feature type="domain" description="Ig-like" evidence="12">
    <location>
        <begin position="344"/>
        <end position="432"/>
    </location>
</feature>
<dbReference type="PROSITE" id="PS50835">
    <property type="entry name" value="IG_LIKE"/>
    <property type="match status" value="6"/>
</dbReference>
<evidence type="ECO:0000256" key="2">
    <source>
        <dbReference type="ARBA" id="ARBA00008588"/>
    </source>
</evidence>
<evidence type="ECO:0000313" key="16">
    <source>
        <dbReference type="RefSeq" id="XP_072845546.1"/>
    </source>
</evidence>
<keyword evidence="7" id="KW-1015">Disulfide bond</keyword>
<dbReference type="SMART" id="SM00408">
    <property type="entry name" value="IGc2"/>
    <property type="match status" value="5"/>
</dbReference>
<evidence type="ECO:0000313" key="15">
    <source>
        <dbReference type="RefSeq" id="XP_020646673.2"/>
    </source>
</evidence>
<feature type="domain" description="Ig-like" evidence="12">
    <location>
        <begin position="525"/>
        <end position="617"/>
    </location>
</feature>
<comment type="similarity">
    <text evidence="2">Belongs to the immunoglobulin superfamily. L1/neurofascin/NgCAM family.</text>
</comment>
<feature type="domain" description="Ig-like" evidence="12">
    <location>
        <begin position="132"/>
        <end position="224"/>
    </location>
</feature>
<feature type="domain" description="Fibronectin type-III" evidence="13">
    <location>
        <begin position="821"/>
        <end position="923"/>
    </location>
</feature>
<evidence type="ECO:0000256" key="6">
    <source>
        <dbReference type="ARBA" id="ARBA00023136"/>
    </source>
</evidence>
<dbReference type="RefSeq" id="XP_020646673.2">
    <property type="nucleotide sequence ID" value="XM_020791014.2"/>
</dbReference>
<evidence type="ECO:0000256" key="9">
    <source>
        <dbReference type="SAM" id="MobiDB-lite"/>
    </source>
</evidence>
<dbReference type="InterPro" id="IPR036116">
    <property type="entry name" value="FN3_sf"/>
</dbReference>
<dbReference type="Pfam" id="PF13882">
    <property type="entry name" value="Bravo_FIGEY"/>
    <property type="match status" value="1"/>
</dbReference>
<dbReference type="SUPFAM" id="SSF48726">
    <property type="entry name" value="Immunoglobulin"/>
    <property type="match status" value="6"/>
</dbReference>
<feature type="domain" description="Fibronectin type-III" evidence="13">
    <location>
        <begin position="924"/>
        <end position="1024"/>
    </location>
</feature>
<dbReference type="OrthoDB" id="6244967at2759"/>
<dbReference type="GO" id="GO:0030424">
    <property type="term" value="C:axon"/>
    <property type="evidence" value="ECO:0007669"/>
    <property type="project" value="TreeGrafter"/>
</dbReference>
<protein>
    <submittedName>
        <fullName evidence="15 16">Neural cell adhesion molecule L1-like protein isoform X1</fullName>
    </submittedName>
</protein>
<keyword evidence="3 10" id="KW-0812">Transmembrane</keyword>
<keyword evidence="4" id="KW-0677">Repeat</keyword>
<dbReference type="Pfam" id="PF00047">
    <property type="entry name" value="ig"/>
    <property type="match status" value="1"/>
</dbReference>
<dbReference type="KEGG" id="pvt:110077686"/>
<evidence type="ECO:0000313" key="17">
    <source>
        <dbReference type="RefSeq" id="XP_072845547.1"/>
    </source>
</evidence>
<dbReference type="InterPro" id="IPR036179">
    <property type="entry name" value="Ig-like_dom_sf"/>
</dbReference>
<dbReference type="GO" id="GO:0007420">
    <property type="term" value="P:brain development"/>
    <property type="evidence" value="ECO:0007669"/>
    <property type="project" value="TreeGrafter"/>
</dbReference>
<name>A0A6J0TGK1_9SAUR</name>
<comment type="subcellular location">
    <subcellularLocation>
        <location evidence="1">Membrane</location>
        <topology evidence="1">Single-pass membrane protein</topology>
    </subcellularLocation>
</comment>
<feature type="domain" description="Fibronectin type-III" evidence="13">
    <location>
        <begin position="624"/>
        <end position="719"/>
    </location>
</feature>
<evidence type="ECO:0000256" key="7">
    <source>
        <dbReference type="ARBA" id="ARBA00023157"/>
    </source>
</evidence>
<feature type="region of interest" description="Disordered" evidence="9">
    <location>
        <begin position="705"/>
        <end position="727"/>
    </location>
</feature>
<dbReference type="AlphaFoldDB" id="A0A6J0TGK1"/>
<evidence type="ECO:0000256" key="3">
    <source>
        <dbReference type="ARBA" id="ARBA00022692"/>
    </source>
</evidence>
<feature type="domain" description="Fibronectin type-III" evidence="13">
    <location>
        <begin position="724"/>
        <end position="816"/>
    </location>
</feature>
<reference evidence="14 15" key="1">
    <citation type="submission" date="2025-05" db="UniProtKB">
        <authorList>
            <consortium name="RefSeq"/>
        </authorList>
    </citation>
    <scope>NUCLEOTIDE SEQUENCE [LARGE SCALE GENOMIC DNA]</scope>
</reference>
<dbReference type="GeneID" id="110077686"/>
<keyword evidence="5 10" id="KW-1133">Transmembrane helix</keyword>
<dbReference type="Proteomes" id="UP001652642">
    <property type="component" value="Chromosome 2"/>
</dbReference>
<dbReference type="InterPro" id="IPR026966">
    <property type="entry name" value="Neurofascin/L1/NrCAM_C"/>
</dbReference>
<evidence type="ECO:0000259" key="12">
    <source>
        <dbReference type="PROSITE" id="PS50835"/>
    </source>
</evidence>
<dbReference type="GO" id="GO:0005886">
    <property type="term" value="C:plasma membrane"/>
    <property type="evidence" value="ECO:0007669"/>
    <property type="project" value="UniProtKB-SubCell"/>
</dbReference>
<dbReference type="InterPro" id="IPR007110">
    <property type="entry name" value="Ig-like_dom"/>
</dbReference>
<dbReference type="InterPro" id="IPR003961">
    <property type="entry name" value="FN3_dom"/>
</dbReference>
<dbReference type="GO" id="GO:0098632">
    <property type="term" value="F:cell-cell adhesion mediator activity"/>
    <property type="evidence" value="ECO:0007669"/>
    <property type="project" value="TreeGrafter"/>
</dbReference>
<dbReference type="CTD" id="10752"/>
<dbReference type="PANTHER" id="PTHR44170">
    <property type="entry name" value="PROTEIN SIDEKICK"/>
    <property type="match status" value="1"/>
</dbReference>
<dbReference type="SMART" id="SM00409">
    <property type="entry name" value="IG"/>
    <property type="match status" value="6"/>
</dbReference>
<dbReference type="CDD" id="cd05845">
    <property type="entry name" value="IgI_2_L1-CAM_like"/>
    <property type="match status" value="1"/>
</dbReference>
<dbReference type="Pfam" id="PF00041">
    <property type="entry name" value="fn3"/>
    <property type="match status" value="4"/>
</dbReference>
<evidence type="ECO:0000256" key="1">
    <source>
        <dbReference type="ARBA" id="ARBA00004167"/>
    </source>
</evidence>
<dbReference type="PANTHER" id="PTHR44170:SF45">
    <property type="entry name" value="NEURAL CELL ADHESION MOLECULE L1-LIKE PROTEIN ISOFORM X1"/>
    <property type="match status" value="1"/>
</dbReference>
<evidence type="ECO:0000256" key="8">
    <source>
        <dbReference type="ARBA" id="ARBA00023319"/>
    </source>
</evidence>
<dbReference type="RefSeq" id="XP_072845546.1">
    <property type="nucleotide sequence ID" value="XM_072989445.1"/>
</dbReference>
<evidence type="ECO:0000313" key="14">
    <source>
        <dbReference type="Proteomes" id="UP001652642"/>
    </source>
</evidence>
<evidence type="ECO:0000259" key="13">
    <source>
        <dbReference type="PROSITE" id="PS50853"/>
    </source>
</evidence>
<dbReference type="PROSITE" id="PS50853">
    <property type="entry name" value="FN3"/>
    <property type="match status" value="4"/>
</dbReference>
<dbReference type="RefSeq" id="XP_072845547.1">
    <property type="nucleotide sequence ID" value="XM_072989446.1"/>
</dbReference>
<feature type="domain" description="Ig-like" evidence="12">
    <location>
        <begin position="438"/>
        <end position="520"/>
    </location>
</feature>
<feature type="transmembrane region" description="Helical" evidence="10">
    <location>
        <begin position="1092"/>
        <end position="1113"/>
    </location>
</feature>
<dbReference type="InParanoid" id="A0A6J0TGK1"/>
<keyword evidence="11" id="KW-0732">Signal</keyword>
<dbReference type="CDD" id="cd00096">
    <property type="entry name" value="Ig"/>
    <property type="match status" value="1"/>
</dbReference>
<accession>A0A6J0TGK1</accession>
<dbReference type="InterPro" id="IPR013151">
    <property type="entry name" value="Immunoglobulin_dom"/>
</dbReference>
<dbReference type="InterPro" id="IPR003598">
    <property type="entry name" value="Ig_sub2"/>
</dbReference>
<gene>
    <name evidence="15 16 17" type="primary">CHL1</name>
</gene>
<keyword evidence="8" id="KW-0393">Immunoglobulin domain</keyword>
<evidence type="ECO:0000256" key="10">
    <source>
        <dbReference type="SAM" id="Phobius"/>
    </source>
</evidence>
<evidence type="ECO:0000256" key="5">
    <source>
        <dbReference type="ARBA" id="ARBA00022989"/>
    </source>
</evidence>
<evidence type="ECO:0000256" key="4">
    <source>
        <dbReference type="ARBA" id="ARBA00022737"/>
    </source>
</evidence>
<dbReference type="CDD" id="cd00063">
    <property type="entry name" value="FN3"/>
    <property type="match status" value="4"/>
</dbReference>
<feature type="domain" description="Ig-like" evidence="12">
    <location>
        <begin position="35"/>
        <end position="121"/>
    </location>
</feature>
<dbReference type="InterPro" id="IPR003599">
    <property type="entry name" value="Ig_sub"/>
</dbReference>
<keyword evidence="6 10" id="KW-0472">Membrane</keyword>
<feature type="signal peptide" evidence="11">
    <location>
        <begin position="1"/>
        <end position="24"/>
    </location>
</feature>
<keyword evidence="14" id="KW-1185">Reference proteome</keyword>
<proteinExistence type="inferred from homology"/>
<dbReference type="InterPro" id="IPR013783">
    <property type="entry name" value="Ig-like_fold"/>
</dbReference>
<sequence>MEMPLSTKGITACLLLFVLSLAGAIEIPLSVRQLPTITAQPTDQVAFPFDEEFTVKCEAKGNPHPIFNWTKDGKPFDLHGDSRIIAFNNSGTFVIKNRGNISVFQGKYRCSASNEVGTTVSEEIELVVPGIPKFPKEKIDPIEVEHGDAMILHCNPPKGIPPLHIYWMNIDLQHIPQDERVSMSLKGDLFFANVEENDSRSDYCCFAAFPRLRTIVQKMPMTLTVSRSKYTNDSSSPSAAKANLFKERKPRLVIPETSGHRSEVTVMKGTDLFLECIAEGLPTPHLMWRRADRGRVDRGVTENYGKLLKIEQVTADDAGIYECIARNALGEAKHEFSVGVEEPPTWVIKPESGVYSVGGSFVLLCQAIGYPEPTIKWKKNGIPIKDIETKSSRAVFSTREISVTDLMLNDSAVYQCEATNKHGTILATANIDVLEIPPEILTPDGEGYVAVVGYPSHLYCQFFAVPPPDVSWTNDDSMKRLDADQNGTLEIRVTRKEDAGFYTCVVKNIAGRRGLTATLTVRDATKISVIPKNPQVLKSHPVSLRCHSECDPHLKHDLKISWKKDGQELSKNDTEDGRIIIERDTLFIQNVELEDQGVYTCIGSTSLDSATDDSRITVLHVPDPPQNLRLSEKQNRSVRLSWNAGSSNNSPINESIVEFEENLWEPRKWHELIRLPGNDTTVVLPLSPYVNYQFRVLTVNAVGKSQASEPSERYETPPAAPDKNPENIRIESSKPHEMNMTWEPLKPLEQNGPGLEYKVNWKQHDAVEWEEETVQKNFLVLQNTPIFVPYDIKVQALNNFGSGPEPSLVTGYSSEDIPEAAPSNVIVHAINSTLAKAIWSKIPKDRVRGHLRGYKVSWWKTRSRLDGKNHHPEKHSLTFNGDRNDGMIPGLEPFSEYHLTVLVFNSKGPGPESRTAVFQTPEGVPEKPHFLKTLNFEKDSVTLSWGPPKKPNGIVTGYVLQYQMINETDDIGPLHEINITSPSTFSFRLSNLSISTKYKFYARACTIEGCGKPITEEGITNAEGSKAVGKISEAVNPTPKTQPLEALEPGTAYTVRLVTKHWVDNNSISADVIETRGRAYVGIYERISTQGWFIGLMGAIALLTLLLLTVCFVKRNKGGKYSVKEKEDLHPDPEGQSIKDEIFGEYSDSDEKPLKGSLRSLNMDIKAAESADSLVDYGEGDHRMFSEDGSFIGAYTGCKEKASAESIGSSTATFPLHA</sequence>
<dbReference type="Pfam" id="PF13927">
    <property type="entry name" value="Ig_3"/>
    <property type="match status" value="4"/>
</dbReference>
<organism evidence="14 15">
    <name type="scientific">Pogona vitticeps</name>
    <name type="common">central bearded dragon</name>
    <dbReference type="NCBI Taxonomy" id="103695"/>
    <lineage>
        <taxon>Eukaryota</taxon>
        <taxon>Metazoa</taxon>
        <taxon>Chordata</taxon>
        <taxon>Craniata</taxon>
        <taxon>Vertebrata</taxon>
        <taxon>Euteleostomi</taxon>
        <taxon>Lepidosauria</taxon>
        <taxon>Squamata</taxon>
        <taxon>Bifurcata</taxon>
        <taxon>Unidentata</taxon>
        <taxon>Episquamata</taxon>
        <taxon>Toxicofera</taxon>
        <taxon>Iguania</taxon>
        <taxon>Acrodonta</taxon>
        <taxon>Agamidae</taxon>
        <taxon>Amphibolurinae</taxon>
        <taxon>Pogona</taxon>
    </lineage>
</organism>